<keyword evidence="1" id="KW-0732">Signal</keyword>
<dbReference type="Proteomes" id="UP000585050">
    <property type="component" value="Unassembled WGS sequence"/>
</dbReference>
<evidence type="ECO:0000313" key="2">
    <source>
        <dbReference type="EMBL" id="NLR90618.1"/>
    </source>
</evidence>
<evidence type="ECO:0000313" key="3">
    <source>
        <dbReference type="Proteomes" id="UP000585050"/>
    </source>
</evidence>
<dbReference type="AlphaFoldDB" id="A0A7X8XUR5"/>
<protein>
    <submittedName>
        <fullName evidence="2">Uncharacterized protein</fullName>
    </submittedName>
</protein>
<name>A0A7X8XUR5_9BACT</name>
<organism evidence="2 3">
    <name type="scientific">Flammeovirga agarivorans</name>
    <dbReference type="NCBI Taxonomy" id="2726742"/>
    <lineage>
        <taxon>Bacteria</taxon>
        <taxon>Pseudomonadati</taxon>
        <taxon>Bacteroidota</taxon>
        <taxon>Cytophagia</taxon>
        <taxon>Cytophagales</taxon>
        <taxon>Flammeovirgaceae</taxon>
        <taxon>Flammeovirga</taxon>
    </lineage>
</organism>
<keyword evidence="3" id="KW-1185">Reference proteome</keyword>
<sequence length="107" mass="12406">MKTRLLFILLSLTISVTYTLQAKDDPYVYVTKPQNLTEGKNKVKQIILNNHLKVLQQDKILNGEEYYSVEIKCIDPDGNNHDIYFDYSSKLGVSKLIHLEFNVTENK</sequence>
<feature type="chain" id="PRO_5031571706" evidence="1">
    <location>
        <begin position="23"/>
        <end position="107"/>
    </location>
</feature>
<feature type="signal peptide" evidence="1">
    <location>
        <begin position="1"/>
        <end position="22"/>
    </location>
</feature>
<proteinExistence type="predicted"/>
<reference evidence="2 3" key="1">
    <citation type="submission" date="2020-04" db="EMBL/GenBank/DDBJ databases">
        <title>Flammeovirga sp. SR4, a novel species isolated from seawater.</title>
        <authorList>
            <person name="Wang X."/>
        </authorList>
    </citation>
    <scope>NUCLEOTIDE SEQUENCE [LARGE SCALE GENOMIC DNA]</scope>
    <source>
        <strain evidence="2 3">SR4</strain>
    </source>
</reference>
<accession>A0A7X8XUR5</accession>
<evidence type="ECO:0000256" key="1">
    <source>
        <dbReference type="SAM" id="SignalP"/>
    </source>
</evidence>
<comment type="caution">
    <text evidence="2">The sequence shown here is derived from an EMBL/GenBank/DDBJ whole genome shotgun (WGS) entry which is preliminary data.</text>
</comment>
<dbReference type="EMBL" id="JABAIL010000002">
    <property type="protein sequence ID" value="NLR90618.1"/>
    <property type="molecule type" value="Genomic_DNA"/>
</dbReference>
<dbReference type="RefSeq" id="WP_168881343.1">
    <property type="nucleotide sequence ID" value="NZ_JABAIL010000002.1"/>
</dbReference>
<gene>
    <name evidence="2" type="ORF">HGP29_05340</name>
</gene>